<evidence type="ECO:0000256" key="2">
    <source>
        <dbReference type="ARBA" id="ARBA00023136"/>
    </source>
</evidence>
<dbReference type="Gene3D" id="3.30.1330.60">
    <property type="entry name" value="OmpA-like domain"/>
    <property type="match status" value="1"/>
</dbReference>
<dbReference type="InterPro" id="IPR036737">
    <property type="entry name" value="OmpA-like_sf"/>
</dbReference>
<evidence type="ECO:0000313" key="10">
    <source>
        <dbReference type="Proteomes" id="UP000316778"/>
    </source>
</evidence>
<dbReference type="InterPro" id="IPR011659">
    <property type="entry name" value="WD40"/>
</dbReference>
<dbReference type="InterPro" id="IPR019734">
    <property type="entry name" value="TPR_rpt"/>
</dbReference>
<dbReference type="Pfam" id="PF00691">
    <property type="entry name" value="OmpA"/>
    <property type="match status" value="1"/>
</dbReference>
<feature type="chain" id="PRO_5021950435" evidence="7">
    <location>
        <begin position="20"/>
        <end position="628"/>
    </location>
</feature>
<keyword evidence="2 5" id="KW-0472">Membrane</keyword>
<feature type="signal peptide" evidence="7">
    <location>
        <begin position="1"/>
        <end position="19"/>
    </location>
</feature>
<dbReference type="InterPro" id="IPR011042">
    <property type="entry name" value="6-blade_b-propeller_TolB-like"/>
</dbReference>
<dbReference type="GO" id="GO:0009279">
    <property type="term" value="C:cell outer membrane"/>
    <property type="evidence" value="ECO:0007669"/>
    <property type="project" value="UniProtKB-SubCell"/>
</dbReference>
<feature type="repeat" description="TPR" evidence="4">
    <location>
        <begin position="65"/>
        <end position="98"/>
    </location>
</feature>
<dbReference type="AlphaFoldDB" id="A0A562TCC7"/>
<dbReference type="PROSITE" id="PS51123">
    <property type="entry name" value="OMPA_2"/>
    <property type="match status" value="1"/>
</dbReference>
<protein>
    <submittedName>
        <fullName evidence="9">WD40 repeat protein</fullName>
    </submittedName>
</protein>
<dbReference type="PRINTS" id="PR01021">
    <property type="entry name" value="OMPADOMAIN"/>
</dbReference>
<name>A0A562TCC7_CHIJA</name>
<dbReference type="RefSeq" id="WP_145709925.1">
    <property type="nucleotide sequence ID" value="NZ_BAAAFY010000001.1"/>
</dbReference>
<evidence type="ECO:0000256" key="6">
    <source>
        <dbReference type="SAM" id="MobiDB-lite"/>
    </source>
</evidence>
<sequence>MMKLLLTGCLLLGGIYAQAQAVTYENARKKAQASFDNAINAIREYKDAEAIRYLQEAIRTEPNFADAYGQMGITYVQMKKYAEAIASFEKLQQLDSSGLRPALLSYSRALAGNGRFAEALQMINRYLQISGRKNPKAEQQKASYEFALKAPSGQVPFEPHNLGDPVNTKDPEYFPSLTIDDKTLIFTRRVDGKNEDFFISRRDSAQWQPAADMGEPVNSAFNEGAQQISQDGEMLVFTGCEFPNGRGSCDIYYSLKTKDGWSAPKNIGAAVNTRDWESQPCLSADKQTLYFTRETPDNGADIFMSQRQPDGRWGTAEKLGPNINTPGRETTPFIHADNQTLFFASNGHPGYGGMDIFYSRRQPDGAWGTPVNLGYPINTIDEDASLIVAADGKTAYFASDRTDSRGALDIYSFELYPAARPLPTLYVTGYVYDAKTQERLTTDLELTDLETGFTVARVQSSDSGRYLVPLPVGKAYAFNVNKRGYLFYSGNFSLPQEQAGVPPEKNIPLQPIEANAVVVLHNIFFESKQYTLQPASKTELDKLVKLLQENAGLVTEISGHTDNVGSDEDNLLLSTNRAKAVVAYLTEHGIAADRLRAKGYGETRPVADNDTEEGRAKNRRTEFKVVGL</sequence>
<dbReference type="OrthoDB" id="9809364at2"/>
<keyword evidence="3" id="KW-0998">Cell outer membrane</keyword>
<keyword evidence="4" id="KW-0802">TPR repeat</keyword>
<evidence type="ECO:0000256" key="4">
    <source>
        <dbReference type="PROSITE-ProRule" id="PRU00339"/>
    </source>
</evidence>
<dbReference type="CDD" id="cd07185">
    <property type="entry name" value="OmpA_C-like"/>
    <property type="match status" value="1"/>
</dbReference>
<feature type="domain" description="OmpA-like" evidence="8">
    <location>
        <begin position="512"/>
        <end position="628"/>
    </location>
</feature>
<dbReference type="InterPro" id="IPR006665">
    <property type="entry name" value="OmpA-like"/>
</dbReference>
<evidence type="ECO:0000259" key="8">
    <source>
        <dbReference type="PROSITE" id="PS51123"/>
    </source>
</evidence>
<evidence type="ECO:0000256" key="1">
    <source>
        <dbReference type="ARBA" id="ARBA00004442"/>
    </source>
</evidence>
<accession>A0A562TCC7</accession>
<proteinExistence type="predicted"/>
<dbReference type="SMART" id="SM00028">
    <property type="entry name" value="TPR"/>
    <property type="match status" value="2"/>
</dbReference>
<dbReference type="SUPFAM" id="SSF82171">
    <property type="entry name" value="DPP6 N-terminal domain-like"/>
    <property type="match status" value="1"/>
</dbReference>
<gene>
    <name evidence="9" type="ORF">LX66_0096</name>
</gene>
<keyword evidence="10" id="KW-1185">Reference proteome</keyword>
<dbReference type="Gene3D" id="1.25.40.10">
    <property type="entry name" value="Tetratricopeptide repeat domain"/>
    <property type="match status" value="1"/>
</dbReference>
<dbReference type="EMBL" id="VLLG01000002">
    <property type="protein sequence ID" value="TWI90736.1"/>
    <property type="molecule type" value="Genomic_DNA"/>
</dbReference>
<comment type="caution">
    <text evidence="9">The sequence shown here is derived from an EMBL/GenBank/DDBJ whole genome shotgun (WGS) entry which is preliminary data.</text>
</comment>
<keyword evidence="7" id="KW-0732">Signal</keyword>
<dbReference type="Gene3D" id="2.120.10.30">
    <property type="entry name" value="TolB, C-terminal domain"/>
    <property type="match status" value="1"/>
</dbReference>
<evidence type="ECO:0000313" key="9">
    <source>
        <dbReference type="EMBL" id="TWI90736.1"/>
    </source>
</evidence>
<dbReference type="InterPro" id="IPR011990">
    <property type="entry name" value="TPR-like_helical_dom_sf"/>
</dbReference>
<dbReference type="InterPro" id="IPR050330">
    <property type="entry name" value="Bact_OuterMem_StrucFunc"/>
</dbReference>
<dbReference type="PANTHER" id="PTHR30329">
    <property type="entry name" value="STATOR ELEMENT OF FLAGELLAR MOTOR COMPLEX"/>
    <property type="match status" value="1"/>
</dbReference>
<evidence type="ECO:0000256" key="5">
    <source>
        <dbReference type="PROSITE-ProRule" id="PRU00473"/>
    </source>
</evidence>
<dbReference type="Proteomes" id="UP000316778">
    <property type="component" value="Unassembled WGS sequence"/>
</dbReference>
<dbReference type="PANTHER" id="PTHR30329:SF21">
    <property type="entry name" value="LIPOPROTEIN YIAD-RELATED"/>
    <property type="match status" value="1"/>
</dbReference>
<dbReference type="SUPFAM" id="SSF48452">
    <property type="entry name" value="TPR-like"/>
    <property type="match status" value="1"/>
</dbReference>
<dbReference type="PROSITE" id="PS50005">
    <property type="entry name" value="TPR"/>
    <property type="match status" value="1"/>
</dbReference>
<evidence type="ECO:0000256" key="7">
    <source>
        <dbReference type="SAM" id="SignalP"/>
    </source>
</evidence>
<dbReference type="Pfam" id="PF07676">
    <property type="entry name" value="PD40"/>
    <property type="match status" value="3"/>
</dbReference>
<reference evidence="9 10" key="1">
    <citation type="journal article" date="2013" name="Stand. Genomic Sci.">
        <title>Genomic Encyclopedia of Type Strains, Phase I: The one thousand microbial genomes (KMG-I) project.</title>
        <authorList>
            <person name="Kyrpides N.C."/>
            <person name="Woyke T."/>
            <person name="Eisen J.A."/>
            <person name="Garrity G."/>
            <person name="Lilburn T.G."/>
            <person name="Beck B.J."/>
            <person name="Whitman W.B."/>
            <person name="Hugenholtz P."/>
            <person name="Klenk H.P."/>
        </authorList>
    </citation>
    <scope>NUCLEOTIDE SEQUENCE [LARGE SCALE GENOMIC DNA]</scope>
    <source>
        <strain evidence="9 10">DSM 13484</strain>
    </source>
</reference>
<evidence type="ECO:0000256" key="3">
    <source>
        <dbReference type="ARBA" id="ARBA00023237"/>
    </source>
</evidence>
<feature type="region of interest" description="Disordered" evidence="6">
    <location>
        <begin position="602"/>
        <end position="621"/>
    </location>
</feature>
<dbReference type="InterPro" id="IPR006664">
    <property type="entry name" value="OMP_bac"/>
</dbReference>
<comment type="subcellular location">
    <subcellularLocation>
        <location evidence="1">Cell outer membrane</location>
    </subcellularLocation>
</comment>
<dbReference type="SUPFAM" id="SSF103088">
    <property type="entry name" value="OmpA-like"/>
    <property type="match status" value="1"/>
</dbReference>
<organism evidence="9 10">
    <name type="scientific">Chitinophaga japonensis</name>
    <name type="common">Flexibacter japonensis</name>
    <dbReference type="NCBI Taxonomy" id="104662"/>
    <lineage>
        <taxon>Bacteria</taxon>
        <taxon>Pseudomonadati</taxon>
        <taxon>Bacteroidota</taxon>
        <taxon>Chitinophagia</taxon>
        <taxon>Chitinophagales</taxon>
        <taxon>Chitinophagaceae</taxon>
        <taxon>Chitinophaga</taxon>
    </lineage>
</organism>